<gene>
    <name evidence="1" type="ORF">S06H3_62342</name>
</gene>
<reference evidence="1" key="1">
    <citation type="journal article" date="2014" name="Front. Microbiol.">
        <title>High frequency of phylogenetically diverse reductive dehalogenase-homologous genes in deep subseafloor sedimentary metagenomes.</title>
        <authorList>
            <person name="Kawai M."/>
            <person name="Futagami T."/>
            <person name="Toyoda A."/>
            <person name="Takaki Y."/>
            <person name="Nishi S."/>
            <person name="Hori S."/>
            <person name="Arai W."/>
            <person name="Tsubouchi T."/>
            <person name="Morono Y."/>
            <person name="Uchiyama I."/>
            <person name="Ito T."/>
            <person name="Fujiyama A."/>
            <person name="Inagaki F."/>
            <person name="Takami H."/>
        </authorList>
    </citation>
    <scope>NUCLEOTIDE SEQUENCE</scope>
    <source>
        <strain evidence="1">Expedition CK06-06</strain>
    </source>
</reference>
<accession>X1QWQ9</accession>
<evidence type="ECO:0000313" key="1">
    <source>
        <dbReference type="EMBL" id="GAI47729.1"/>
    </source>
</evidence>
<proteinExistence type="predicted"/>
<dbReference type="AlphaFoldDB" id="X1QWQ9"/>
<comment type="caution">
    <text evidence="1">The sequence shown here is derived from an EMBL/GenBank/DDBJ whole genome shotgun (WGS) entry which is preliminary data.</text>
</comment>
<feature type="non-terminal residue" evidence="1">
    <location>
        <position position="1"/>
    </location>
</feature>
<protein>
    <submittedName>
        <fullName evidence="1">Uncharacterized protein</fullName>
    </submittedName>
</protein>
<organism evidence="1">
    <name type="scientific">marine sediment metagenome</name>
    <dbReference type="NCBI Taxonomy" id="412755"/>
    <lineage>
        <taxon>unclassified sequences</taxon>
        <taxon>metagenomes</taxon>
        <taxon>ecological metagenomes</taxon>
    </lineage>
</organism>
<sequence length="30" mass="3232">VTVSDADTFIIEGARMALNKARQAVAEIQL</sequence>
<name>X1QWQ9_9ZZZZ</name>
<dbReference type="EMBL" id="BARV01041077">
    <property type="protein sequence ID" value="GAI47729.1"/>
    <property type="molecule type" value="Genomic_DNA"/>
</dbReference>